<evidence type="ECO:0000256" key="1">
    <source>
        <dbReference type="SAM" id="MobiDB-lite"/>
    </source>
</evidence>
<organism evidence="3 4">
    <name type="scientific">Dunaliella salina</name>
    <name type="common">Green alga</name>
    <name type="synonym">Protococcus salinus</name>
    <dbReference type="NCBI Taxonomy" id="3046"/>
    <lineage>
        <taxon>Eukaryota</taxon>
        <taxon>Viridiplantae</taxon>
        <taxon>Chlorophyta</taxon>
        <taxon>core chlorophytes</taxon>
        <taxon>Chlorophyceae</taxon>
        <taxon>CS clade</taxon>
        <taxon>Chlamydomonadales</taxon>
        <taxon>Dunaliellaceae</taxon>
        <taxon>Dunaliella</taxon>
    </lineage>
</organism>
<feature type="compositionally biased region" description="Basic and acidic residues" evidence="1">
    <location>
        <begin position="228"/>
        <end position="243"/>
    </location>
</feature>
<keyword evidence="2" id="KW-1133">Transmembrane helix</keyword>
<keyword evidence="2" id="KW-0812">Transmembrane</keyword>
<feature type="transmembrane region" description="Helical" evidence="2">
    <location>
        <begin position="24"/>
        <end position="48"/>
    </location>
</feature>
<feature type="compositionally biased region" description="Polar residues" evidence="1">
    <location>
        <begin position="276"/>
        <end position="285"/>
    </location>
</feature>
<feature type="transmembrane region" description="Helical" evidence="2">
    <location>
        <begin position="80"/>
        <end position="103"/>
    </location>
</feature>
<feature type="compositionally biased region" description="Basic residues" evidence="1">
    <location>
        <begin position="145"/>
        <end position="155"/>
    </location>
</feature>
<accession>A0ABQ7GDT5</accession>
<evidence type="ECO:0000256" key="2">
    <source>
        <dbReference type="SAM" id="Phobius"/>
    </source>
</evidence>
<feature type="compositionally biased region" description="Basic residues" evidence="1">
    <location>
        <begin position="286"/>
        <end position="300"/>
    </location>
</feature>
<keyword evidence="4" id="KW-1185">Reference proteome</keyword>
<reference evidence="3" key="1">
    <citation type="submission" date="2017-08" db="EMBL/GenBank/DDBJ databases">
        <authorList>
            <person name="Polle J.E."/>
            <person name="Barry K."/>
            <person name="Cushman J."/>
            <person name="Schmutz J."/>
            <person name="Tran D."/>
            <person name="Hathwaick L.T."/>
            <person name="Yim W.C."/>
            <person name="Jenkins J."/>
            <person name="Mckie-Krisberg Z.M."/>
            <person name="Prochnik S."/>
            <person name="Lindquist E."/>
            <person name="Dockter R.B."/>
            <person name="Adam C."/>
            <person name="Molina H."/>
            <person name="Bunkerborg J."/>
            <person name="Jin E."/>
            <person name="Buchheim M."/>
            <person name="Magnuson J."/>
        </authorList>
    </citation>
    <scope>NUCLEOTIDE SEQUENCE</scope>
    <source>
        <strain evidence="3">CCAP 19/18</strain>
    </source>
</reference>
<feature type="region of interest" description="Disordered" evidence="1">
    <location>
        <begin position="134"/>
        <end position="171"/>
    </location>
</feature>
<feature type="region of interest" description="Disordered" evidence="1">
    <location>
        <begin position="200"/>
        <end position="312"/>
    </location>
</feature>
<evidence type="ECO:0000313" key="4">
    <source>
        <dbReference type="Proteomes" id="UP000815325"/>
    </source>
</evidence>
<gene>
    <name evidence="3" type="ORF">DUNSADRAFT_11305</name>
</gene>
<feature type="transmembrane region" description="Helical" evidence="2">
    <location>
        <begin position="55"/>
        <end position="74"/>
    </location>
</feature>
<proteinExistence type="predicted"/>
<name>A0ABQ7GDT5_DUNSA</name>
<dbReference type="Proteomes" id="UP000815325">
    <property type="component" value="Unassembled WGS sequence"/>
</dbReference>
<keyword evidence="2" id="KW-0472">Membrane</keyword>
<comment type="caution">
    <text evidence="3">The sequence shown here is derived from an EMBL/GenBank/DDBJ whole genome shotgun (WGS) entry which is preliminary data.</text>
</comment>
<sequence length="312" mass="32932">MMVFADVMRQAVRPPQDRTALSDWLVFLSVVSLGVAVAAFSLAVAAFISSVAVLLGGWILCGACILGGGLLLGLSFAAGALAGGAALCTLVLKSTFSILSWIAPSLHARMLQKYKGTLMLLGWCSSGAPPASASLAVPNHQAKPSVRKQVHHSPSRAKETQPCGHGPWTDSVAQPLFEEEDSTLPLNAHFLARNLPEHTSTARTAGEQATDGPASHVHEGVAQPPSPDCHKPCPSKQERDVQHQPRTCPASLTADQLATLPSGPKHGPPSGDFASDVTTTSQVSSKSRKAARYKANKQKQKQQVPREAEQHV</sequence>
<dbReference type="EMBL" id="MU069854">
    <property type="protein sequence ID" value="KAF5832723.1"/>
    <property type="molecule type" value="Genomic_DNA"/>
</dbReference>
<evidence type="ECO:0000313" key="3">
    <source>
        <dbReference type="EMBL" id="KAF5832723.1"/>
    </source>
</evidence>
<protein>
    <submittedName>
        <fullName evidence="3">Uncharacterized protein</fullName>
    </submittedName>
</protein>